<dbReference type="Pfam" id="PF13618">
    <property type="entry name" value="Gluconate_2-dh3"/>
    <property type="match status" value="1"/>
</dbReference>
<gene>
    <name evidence="1" type="ORF">UFOPK1824_00685</name>
</gene>
<protein>
    <submittedName>
        <fullName evidence="1">Unannotated protein</fullName>
    </submittedName>
</protein>
<proteinExistence type="predicted"/>
<dbReference type="InterPro" id="IPR027056">
    <property type="entry name" value="Gluconate_2DH_su3"/>
</dbReference>
<dbReference type="AlphaFoldDB" id="A0A6J6GHJ4"/>
<evidence type="ECO:0000313" key="1">
    <source>
        <dbReference type="EMBL" id="CAB4600716.1"/>
    </source>
</evidence>
<sequence>MISKSEWEIVPLSIDPDSTKKIFFTDHEWETIESAAARIIPTDHDPGAKEARVIVFIDRYLSGIDYVYAAADGSGFLRMSGRDATAARVSNEIFKAMYREGVNELDKLADEFGSKNFKESTAETQDRILEKLSGKPKPEPIRFDVHEVYYSRLQGNTDQDKTFFDTLCLHVRQGFYCDPVYGGNKDHIGWKVIGFPGPKSLKDTIDGTYTTDPYFVHDVSWPELLLDFKGLAVCKVSCAIEGGACCEKFGVES</sequence>
<name>A0A6J6GHJ4_9ZZZZ</name>
<dbReference type="EMBL" id="CAEZUM010000037">
    <property type="protein sequence ID" value="CAB4600716.1"/>
    <property type="molecule type" value="Genomic_DNA"/>
</dbReference>
<accession>A0A6J6GHJ4</accession>
<reference evidence="1" key="1">
    <citation type="submission" date="2020-05" db="EMBL/GenBank/DDBJ databases">
        <authorList>
            <person name="Chiriac C."/>
            <person name="Salcher M."/>
            <person name="Ghai R."/>
            <person name="Kavagutti S V."/>
        </authorList>
    </citation>
    <scope>NUCLEOTIDE SEQUENCE</scope>
</reference>
<organism evidence="1">
    <name type="scientific">freshwater metagenome</name>
    <dbReference type="NCBI Taxonomy" id="449393"/>
    <lineage>
        <taxon>unclassified sequences</taxon>
        <taxon>metagenomes</taxon>
        <taxon>ecological metagenomes</taxon>
    </lineage>
</organism>